<evidence type="ECO:0000313" key="1">
    <source>
        <dbReference type="EMBL" id="ULU03382.1"/>
    </source>
</evidence>
<dbReference type="AlphaFoldDB" id="A0AAE9DFU5"/>
<name>A0AAE9DFU5_CAEBR</name>
<dbReference type="Proteomes" id="UP000827892">
    <property type="component" value="Chromosome III"/>
</dbReference>
<sequence>MPFKKIVADVVGSYLPSLSSIVFGNSLLSGANTKIGEVHTTDHSQHGQHKTDSKSNPKTYALRTTKFSSPAQFATMYII</sequence>
<reference evidence="1 2" key="1">
    <citation type="submission" date="2022-05" db="EMBL/GenBank/DDBJ databases">
        <title>Chromosome-level reference genomes for two strains of Caenorhabditis briggsae: an improved platform for comparative genomics.</title>
        <authorList>
            <person name="Stevens L."/>
            <person name="Andersen E.C."/>
        </authorList>
    </citation>
    <scope>NUCLEOTIDE SEQUENCE [LARGE SCALE GENOMIC DNA]</scope>
    <source>
        <strain evidence="1">QX1410_ONT</strain>
        <tissue evidence="1">Whole-organism</tissue>
    </source>
</reference>
<protein>
    <submittedName>
        <fullName evidence="1">Uncharacterized protein</fullName>
    </submittedName>
</protein>
<accession>A0AAE9DFU5</accession>
<evidence type="ECO:0000313" key="2">
    <source>
        <dbReference type="Proteomes" id="UP000827892"/>
    </source>
</evidence>
<gene>
    <name evidence="1" type="ORF">L3Y34_002742</name>
</gene>
<organism evidence="1 2">
    <name type="scientific">Caenorhabditis briggsae</name>
    <dbReference type="NCBI Taxonomy" id="6238"/>
    <lineage>
        <taxon>Eukaryota</taxon>
        <taxon>Metazoa</taxon>
        <taxon>Ecdysozoa</taxon>
        <taxon>Nematoda</taxon>
        <taxon>Chromadorea</taxon>
        <taxon>Rhabditida</taxon>
        <taxon>Rhabditina</taxon>
        <taxon>Rhabditomorpha</taxon>
        <taxon>Rhabditoidea</taxon>
        <taxon>Rhabditidae</taxon>
        <taxon>Peloderinae</taxon>
        <taxon>Caenorhabditis</taxon>
    </lineage>
</organism>
<dbReference type="EMBL" id="CP090893">
    <property type="protein sequence ID" value="ULU03382.1"/>
    <property type="molecule type" value="Genomic_DNA"/>
</dbReference>
<proteinExistence type="predicted"/>